<dbReference type="NCBIfam" id="NF033061">
    <property type="entry name" value="ANT_4p_I"/>
    <property type="match status" value="1"/>
</dbReference>
<dbReference type="GO" id="GO:0046677">
    <property type="term" value="P:response to antibiotic"/>
    <property type="evidence" value="ECO:0007669"/>
    <property type="project" value="InterPro"/>
</dbReference>
<gene>
    <name evidence="2" type="ORF">QNH24_11825</name>
</gene>
<evidence type="ECO:0000259" key="1">
    <source>
        <dbReference type="Pfam" id="PF07827"/>
    </source>
</evidence>
<dbReference type="AlphaFoldDB" id="A0AAX3X566"/>
<dbReference type="GO" id="GO:0016779">
    <property type="term" value="F:nucleotidyltransferase activity"/>
    <property type="evidence" value="ECO:0007669"/>
    <property type="project" value="InterPro"/>
</dbReference>
<feature type="domain" description="Kanamycin nucleotidyltransferase C-terminal" evidence="1">
    <location>
        <begin position="113"/>
        <end position="242"/>
    </location>
</feature>
<dbReference type="Gene3D" id="3.30.460.10">
    <property type="entry name" value="Beta Polymerase, domain 2"/>
    <property type="match status" value="1"/>
</dbReference>
<dbReference type="RefSeq" id="WP_283872389.1">
    <property type="nucleotide sequence ID" value="NZ_CP126101.1"/>
</dbReference>
<sequence>MGPSKMTREDKMNIVMMIVDQLLMKYGTKVKAIGLYGSLARKTDGPYSDIEMKCVLHSLKESFSYEWTAGDWKAEINFDDGESILAEAASVDEEWPLTHGQFFDILPLYDPDSFFHSLKENINTIDSSVFKEVICQTLVEEMYEYMGKIRNIQVQGPDSFLPILAMNLAMGGAMIIGLHHQRCYTTSAQVLPEALTFTDQPKEFTSLCEMVMTGNLSNPQHIIIVCERFWESLVSWSTQHGYKMNVSQGIPW</sequence>
<accession>A0AAX3X566</accession>
<protein>
    <submittedName>
        <fullName evidence="2">ANT(4')-I family aminoglycoside nucleotidyltransferase</fullName>
    </submittedName>
</protein>
<dbReference type="EMBL" id="CP126101">
    <property type="protein sequence ID" value="WHY53890.1"/>
    <property type="molecule type" value="Genomic_DNA"/>
</dbReference>
<evidence type="ECO:0000313" key="3">
    <source>
        <dbReference type="Proteomes" id="UP001178322"/>
    </source>
</evidence>
<name>A0AAX3X566_9BACI</name>
<proteinExistence type="predicted"/>
<dbReference type="SUPFAM" id="SSF81301">
    <property type="entry name" value="Nucleotidyltransferase"/>
    <property type="match status" value="1"/>
</dbReference>
<dbReference type="Gene3D" id="1.20.120.330">
    <property type="entry name" value="Nucleotidyltransferases domain 2"/>
    <property type="match status" value="1"/>
</dbReference>
<dbReference type="Proteomes" id="UP001178322">
    <property type="component" value="Chromosome"/>
</dbReference>
<organism evidence="2 3">
    <name type="scientific">Lysinibacillus pakistanensis</name>
    <dbReference type="NCBI Taxonomy" id="759811"/>
    <lineage>
        <taxon>Bacteria</taxon>
        <taxon>Bacillati</taxon>
        <taxon>Bacillota</taxon>
        <taxon>Bacilli</taxon>
        <taxon>Bacillales</taxon>
        <taxon>Bacillaceae</taxon>
        <taxon>Lysinibacillus</taxon>
    </lineage>
</organism>
<dbReference type="SUPFAM" id="SSF81593">
    <property type="entry name" value="Nucleotidyltransferase substrate binding subunit/domain"/>
    <property type="match status" value="1"/>
</dbReference>
<reference evidence="2" key="1">
    <citation type="submission" date="2023-05" db="EMBL/GenBank/DDBJ databases">
        <title>Comparative genomics of Bacillaceae isolates and their secondary metabolite potential.</title>
        <authorList>
            <person name="Song L."/>
            <person name="Nielsen L.J."/>
            <person name="Mohite O."/>
            <person name="Xu X."/>
            <person name="Weber T."/>
            <person name="Kovacs A.T."/>
        </authorList>
    </citation>
    <scope>NUCLEOTIDE SEQUENCE</scope>
    <source>
        <strain evidence="2">LY1</strain>
    </source>
</reference>
<dbReference type="InterPro" id="IPR043519">
    <property type="entry name" value="NT_sf"/>
</dbReference>
<dbReference type="CDD" id="cd05403">
    <property type="entry name" value="NT_KNTase_like"/>
    <property type="match status" value="1"/>
</dbReference>
<evidence type="ECO:0000313" key="2">
    <source>
        <dbReference type="EMBL" id="WHY53890.1"/>
    </source>
</evidence>
<dbReference type="InterPro" id="IPR012481">
    <property type="entry name" value="KNTase_C"/>
</dbReference>
<dbReference type="Pfam" id="PF07827">
    <property type="entry name" value="KNTase_C"/>
    <property type="match status" value="1"/>
</dbReference>